<reference evidence="4 5" key="1">
    <citation type="submission" date="2019-02" db="EMBL/GenBank/DDBJ databases">
        <title>Genome sequencing of the rare red list fungi Phellinidium pouzarii.</title>
        <authorList>
            <person name="Buettner E."/>
            <person name="Kellner H."/>
        </authorList>
    </citation>
    <scope>NUCLEOTIDE SEQUENCE [LARGE SCALE GENOMIC DNA]</scope>
    <source>
        <strain evidence="4 5">DSM 108285</strain>
    </source>
</reference>
<keyword evidence="2" id="KW-0143">Chaperone</keyword>
<comment type="caution">
    <text evidence="4">The sequence shown here is derived from an EMBL/GenBank/DDBJ whole genome shotgun (WGS) entry which is preliminary data.</text>
</comment>
<evidence type="ECO:0000256" key="2">
    <source>
        <dbReference type="ARBA" id="ARBA00023186"/>
    </source>
</evidence>
<gene>
    <name evidence="4" type="ORF">EW145_g1880</name>
</gene>
<dbReference type="Pfam" id="PF01730">
    <property type="entry name" value="UreF"/>
    <property type="match status" value="2"/>
</dbReference>
<keyword evidence="1" id="KW-0996">Nickel insertion</keyword>
<proteinExistence type="inferred from homology"/>
<evidence type="ECO:0000256" key="3">
    <source>
        <dbReference type="ARBA" id="ARBA00046339"/>
    </source>
</evidence>
<dbReference type="PANTHER" id="PTHR33620">
    <property type="entry name" value="UREASE ACCESSORY PROTEIN F"/>
    <property type="match status" value="1"/>
</dbReference>
<evidence type="ECO:0000256" key="1">
    <source>
        <dbReference type="ARBA" id="ARBA00022988"/>
    </source>
</evidence>
<accession>A0A4S4LIB7</accession>
<dbReference type="PANTHER" id="PTHR33620:SF1">
    <property type="entry name" value="UREASE ACCESSORY PROTEIN F"/>
    <property type="match status" value="1"/>
</dbReference>
<comment type="similarity">
    <text evidence="3">Belongs to the UreF family.</text>
</comment>
<name>A0A4S4LIB7_9AGAM</name>
<dbReference type="EMBL" id="SGPK01000058">
    <property type="protein sequence ID" value="THH09600.1"/>
    <property type="molecule type" value="Genomic_DNA"/>
</dbReference>
<dbReference type="Proteomes" id="UP000308199">
    <property type="component" value="Unassembled WGS sequence"/>
</dbReference>
<sequence length="324" mass="35342">MDVATESYIMLLLADGNLPTGSFVTSSGLESYIKHGFFRTSSNTSDSSSAARSNQAIIDFMQNNLNAYAHSALPFMSDAHTAVSEYRATLDGSCSKNDIAIGSNEASGFALKRLESLDNLYHSMTMNDVTRRASKAQGVALLTLFSKGLSKPALVSTLGGDDLGSTEEALSHIVDSLKLRIRREDIHGHLPICWGVMTAALGLGLGMKFRSVPLAKAKIYLPERSQYLHLFLQARSLLSASIRLNTLGPYAAQQLLLHVVKGIVEEQIKRLYPGKICCNRTVIPQRAHARTCMFPIFSPTLGDGTGAEHRIVHIQRHHEAEMVA</sequence>
<dbReference type="InterPro" id="IPR038277">
    <property type="entry name" value="UreF_sf"/>
</dbReference>
<dbReference type="GO" id="GO:0016151">
    <property type="term" value="F:nickel cation binding"/>
    <property type="evidence" value="ECO:0007669"/>
    <property type="project" value="InterPro"/>
</dbReference>
<dbReference type="InterPro" id="IPR002639">
    <property type="entry name" value="UreF"/>
</dbReference>
<evidence type="ECO:0000313" key="4">
    <source>
        <dbReference type="EMBL" id="THH09600.1"/>
    </source>
</evidence>
<dbReference type="Gene3D" id="1.10.4190.10">
    <property type="entry name" value="Urease accessory protein UreF"/>
    <property type="match status" value="1"/>
</dbReference>
<evidence type="ECO:0000313" key="5">
    <source>
        <dbReference type="Proteomes" id="UP000308199"/>
    </source>
</evidence>
<dbReference type="OrthoDB" id="2550922at2759"/>
<keyword evidence="5" id="KW-1185">Reference proteome</keyword>
<organism evidence="4 5">
    <name type="scientific">Phellinidium pouzarii</name>
    <dbReference type="NCBI Taxonomy" id="167371"/>
    <lineage>
        <taxon>Eukaryota</taxon>
        <taxon>Fungi</taxon>
        <taxon>Dikarya</taxon>
        <taxon>Basidiomycota</taxon>
        <taxon>Agaricomycotina</taxon>
        <taxon>Agaricomycetes</taxon>
        <taxon>Hymenochaetales</taxon>
        <taxon>Hymenochaetaceae</taxon>
        <taxon>Phellinidium</taxon>
    </lineage>
</organism>
<protein>
    <submittedName>
        <fullName evidence="4">Uncharacterized protein</fullName>
    </submittedName>
</protein>
<dbReference type="AlphaFoldDB" id="A0A4S4LIB7"/>